<accession>A0A1E8E1V7</accession>
<comment type="catalytic activity">
    <reaction evidence="5">
        <text>[thioredoxin]-disulfide + L-methionine + H2O = L-methionine (S)-S-oxide + [thioredoxin]-dithiol</text>
        <dbReference type="Rhea" id="RHEA:19993"/>
        <dbReference type="Rhea" id="RHEA-COMP:10698"/>
        <dbReference type="Rhea" id="RHEA-COMP:10700"/>
        <dbReference type="ChEBI" id="CHEBI:15377"/>
        <dbReference type="ChEBI" id="CHEBI:29950"/>
        <dbReference type="ChEBI" id="CHEBI:50058"/>
        <dbReference type="ChEBI" id="CHEBI:57844"/>
        <dbReference type="ChEBI" id="CHEBI:58772"/>
        <dbReference type="EC" id="1.8.4.11"/>
    </reaction>
</comment>
<sequence>MSDLKMNKEDGVESYEFATPEAIEEALKIGKLSQTVFGMGCFWGPDSNFGGTQGVVQTRVGYAGASTLDPSYRNINGHAEVVRVIYDKDQISYRELLGSFESWSVHGRKQGQYRQILFVFDLEQKQVAEELIQAIGKEKSPEVIEAGEQNGYFWPAEDYHQKHRLRRNKQLVSLAEVDFGPRWDEHLYFTKLNSTDRKGFSLSSWLKKLSPEMQKAYRIG</sequence>
<comment type="catalytic activity">
    <reaction evidence="4">
        <text>L-methionyl-[protein] + [thioredoxin]-disulfide + H2O = L-methionyl-(S)-S-oxide-[protein] + [thioredoxin]-dithiol</text>
        <dbReference type="Rhea" id="RHEA:14217"/>
        <dbReference type="Rhea" id="RHEA-COMP:10698"/>
        <dbReference type="Rhea" id="RHEA-COMP:10700"/>
        <dbReference type="Rhea" id="RHEA-COMP:12313"/>
        <dbReference type="Rhea" id="RHEA-COMP:12315"/>
        <dbReference type="ChEBI" id="CHEBI:15377"/>
        <dbReference type="ChEBI" id="CHEBI:16044"/>
        <dbReference type="ChEBI" id="CHEBI:29950"/>
        <dbReference type="ChEBI" id="CHEBI:44120"/>
        <dbReference type="ChEBI" id="CHEBI:50058"/>
        <dbReference type="EC" id="1.8.4.11"/>
    </reaction>
</comment>
<dbReference type="InterPro" id="IPR050162">
    <property type="entry name" value="MsrA_MetSO_reductase"/>
</dbReference>
<dbReference type="RefSeq" id="WP_001281573.1">
    <property type="nucleotide sequence ID" value="NZ_AP031567.1"/>
</dbReference>
<dbReference type="Proteomes" id="UP000186931">
    <property type="component" value="Unassembled WGS sequence"/>
</dbReference>
<evidence type="ECO:0000256" key="5">
    <source>
        <dbReference type="ARBA" id="ARBA00048782"/>
    </source>
</evidence>
<evidence type="ECO:0000256" key="4">
    <source>
        <dbReference type="ARBA" id="ARBA00047806"/>
    </source>
</evidence>
<keyword evidence="3" id="KW-0560">Oxidoreductase</keyword>
<dbReference type="GO" id="GO:0005737">
    <property type="term" value="C:cytoplasm"/>
    <property type="evidence" value="ECO:0007669"/>
    <property type="project" value="TreeGrafter"/>
</dbReference>
<dbReference type="Gene3D" id="3.30.1060.10">
    <property type="entry name" value="Peptide methionine sulphoxide reductase MsrA"/>
    <property type="match status" value="1"/>
</dbReference>
<reference evidence="7 8" key="1">
    <citation type="submission" date="2016-10" db="EMBL/GenBank/DDBJ databases">
        <title>Genome of airborne Acinetobacter sp. 5-2Ac02 in the hospital environment: Species near to Acinetobacter towneri.</title>
        <authorList>
            <person name="Barbosa B."/>
            <person name="Fernandez-Garcia L."/>
            <person name="Gato E."/>
            <person name="Leao R."/>
            <person name="Albano R."/>
            <person name="Fernandez B."/>
            <person name="Fernandez-Cuenca F."/>
            <person name="Marques E."/>
            <person name="Tomas M."/>
        </authorList>
    </citation>
    <scope>NUCLEOTIDE SEQUENCE [LARGE SCALE GENOMIC DNA]</scope>
    <source>
        <strain evidence="7 8">5-2Ac02</strain>
    </source>
</reference>
<dbReference type="PANTHER" id="PTHR42799">
    <property type="entry name" value="MITOCHONDRIAL PEPTIDE METHIONINE SULFOXIDE REDUCTASE"/>
    <property type="match status" value="1"/>
</dbReference>
<dbReference type="InterPro" id="IPR002569">
    <property type="entry name" value="Met_Sox_Rdtase_MsrA_dom"/>
</dbReference>
<comment type="caution">
    <text evidence="7">The sequence shown here is derived from an EMBL/GenBank/DDBJ whole genome shotgun (WGS) entry which is preliminary data.</text>
</comment>
<protein>
    <recommendedName>
        <fullName evidence="2">Peptide methionine sulfoxide reductase MsrA</fullName>
        <ecNumber evidence="1">1.8.4.11</ecNumber>
    </recommendedName>
</protein>
<dbReference type="GO" id="GO:0034599">
    <property type="term" value="P:cellular response to oxidative stress"/>
    <property type="evidence" value="ECO:0007669"/>
    <property type="project" value="TreeGrafter"/>
</dbReference>
<dbReference type="EC" id="1.8.4.11" evidence="1"/>
<dbReference type="InterPro" id="IPR036509">
    <property type="entry name" value="Met_Sox_Rdtase_MsrA_sf"/>
</dbReference>
<evidence type="ECO:0000256" key="1">
    <source>
        <dbReference type="ARBA" id="ARBA00012502"/>
    </source>
</evidence>
<evidence type="ECO:0000256" key="3">
    <source>
        <dbReference type="ARBA" id="ARBA00023002"/>
    </source>
</evidence>
<feature type="domain" description="Peptide methionine sulphoxide reductase MsrA" evidence="6">
    <location>
        <begin position="35"/>
        <end position="170"/>
    </location>
</feature>
<dbReference type="STRING" id="202956.BJN41_04630"/>
<organism evidence="7 8">
    <name type="scientific">Acinetobacter towneri</name>
    <dbReference type="NCBI Taxonomy" id="202956"/>
    <lineage>
        <taxon>Bacteria</taxon>
        <taxon>Pseudomonadati</taxon>
        <taxon>Pseudomonadota</taxon>
        <taxon>Gammaproteobacteria</taxon>
        <taxon>Moraxellales</taxon>
        <taxon>Moraxellaceae</taxon>
        <taxon>Acinetobacter</taxon>
    </lineage>
</organism>
<dbReference type="SUPFAM" id="SSF55068">
    <property type="entry name" value="Peptide methionine sulfoxide reductase"/>
    <property type="match status" value="1"/>
</dbReference>
<name>A0A1E8E1V7_9GAMM</name>
<evidence type="ECO:0000313" key="8">
    <source>
        <dbReference type="Proteomes" id="UP000186931"/>
    </source>
</evidence>
<dbReference type="GO" id="GO:0008113">
    <property type="term" value="F:peptide-methionine (S)-S-oxide reductase activity"/>
    <property type="evidence" value="ECO:0007669"/>
    <property type="project" value="UniProtKB-EC"/>
</dbReference>
<evidence type="ECO:0000259" key="6">
    <source>
        <dbReference type="Pfam" id="PF01625"/>
    </source>
</evidence>
<evidence type="ECO:0000313" key="7">
    <source>
        <dbReference type="EMBL" id="OFE43651.1"/>
    </source>
</evidence>
<proteinExistence type="predicted"/>
<evidence type="ECO:0000256" key="2">
    <source>
        <dbReference type="ARBA" id="ARBA00021129"/>
    </source>
</evidence>
<dbReference type="Pfam" id="PF01625">
    <property type="entry name" value="PMSR"/>
    <property type="match status" value="1"/>
</dbReference>
<gene>
    <name evidence="7" type="ORF">BJN41_04630</name>
</gene>
<dbReference type="AlphaFoldDB" id="A0A1E8E1V7"/>
<dbReference type="EMBL" id="MKQS01000009">
    <property type="protein sequence ID" value="OFE43651.1"/>
    <property type="molecule type" value="Genomic_DNA"/>
</dbReference>
<dbReference type="PANTHER" id="PTHR42799:SF13">
    <property type="entry name" value="PEPTIDE METHIONINE SULFOXIDE REDUCTASE"/>
    <property type="match status" value="1"/>
</dbReference>